<accession>A0A7J6BHQ5</accession>
<dbReference type="PANTHER" id="PTHR36466:SF1">
    <property type="entry name" value="BCL-2-LIKE PROTEIN 15"/>
    <property type="match status" value="1"/>
</dbReference>
<protein>
    <recommendedName>
        <fullName evidence="4">Bcl-2-like protein 15</fullName>
    </recommendedName>
</protein>
<dbReference type="SUPFAM" id="SSF56854">
    <property type="entry name" value="Bcl-2 inhibitors of programmed cell death"/>
    <property type="match status" value="1"/>
</dbReference>
<dbReference type="GO" id="GO:0006915">
    <property type="term" value="P:apoptotic process"/>
    <property type="evidence" value="ECO:0007669"/>
    <property type="project" value="UniProtKB-KW"/>
</dbReference>
<gene>
    <name evidence="2" type="ORF">AMELA_G00004620</name>
</gene>
<reference evidence="2 3" key="1">
    <citation type="submission" date="2020-02" db="EMBL/GenBank/DDBJ databases">
        <title>A chromosome-scale genome assembly of the black bullhead catfish (Ameiurus melas).</title>
        <authorList>
            <person name="Wen M."/>
            <person name="Zham M."/>
            <person name="Cabau C."/>
            <person name="Klopp C."/>
            <person name="Donnadieu C."/>
            <person name="Roques C."/>
            <person name="Bouchez O."/>
            <person name="Lampietro C."/>
            <person name="Jouanno E."/>
            <person name="Herpin A."/>
            <person name="Louis A."/>
            <person name="Berthelot C."/>
            <person name="Parey E."/>
            <person name="Roest-Crollius H."/>
            <person name="Braasch I."/>
            <person name="Postlethwait J."/>
            <person name="Robinson-Rechavi M."/>
            <person name="Echchiki A."/>
            <person name="Begum T."/>
            <person name="Montfort J."/>
            <person name="Schartl M."/>
            <person name="Bobe J."/>
            <person name="Guiguen Y."/>
        </authorList>
    </citation>
    <scope>NUCLEOTIDE SEQUENCE [LARGE SCALE GENOMIC DNA]</scope>
    <source>
        <strain evidence="2">M_S1</strain>
        <tissue evidence="2">Blood</tissue>
    </source>
</reference>
<dbReference type="InterPro" id="IPR036834">
    <property type="entry name" value="Bcl-2-like_sf"/>
</dbReference>
<dbReference type="PANTHER" id="PTHR36466">
    <property type="entry name" value="BCL-2-LIKE PROTEIN 15"/>
    <property type="match status" value="1"/>
</dbReference>
<dbReference type="EMBL" id="JAAGNN010000001">
    <property type="protein sequence ID" value="KAF4093651.1"/>
    <property type="molecule type" value="Genomic_DNA"/>
</dbReference>
<name>A0A7J6BHQ5_AMEME</name>
<organism evidence="2 3">
    <name type="scientific">Ameiurus melas</name>
    <name type="common">Black bullhead</name>
    <name type="synonym">Silurus melas</name>
    <dbReference type="NCBI Taxonomy" id="219545"/>
    <lineage>
        <taxon>Eukaryota</taxon>
        <taxon>Metazoa</taxon>
        <taxon>Chordata</taxon>
        <taxon>Craniata</taxon>
        <taxon>Vertebrata</taxon>
        <taxon>Euteleostomi</taxon>
        <taxon>Actinopterygii</taxon>
        <taxon>Neopterygii</taxon>
        <taxon>Teleostei</taxon>
        <taxon>Ostariophysi</taxon>
        <taxon>Siluriformes</taxon>
        <taxon>Ictaluridae</taxon>
        <taxon>Ameiurus</taxon>
    </lineage>
</organism>
<dbReference type="Proteomes" id="UP000593565">
    <property type="component" value="Unassembled WGS sequence"/>
</dbReference>
<dbReference type="Gene3D" id="1.10.437.10">
    <property type="entry name" value="Blc2-like"/>
    <property type="match status" value="1"/>
</dbReference>
<sequence length="156" mass="17654">MSLQNLSMDPQIQKFSQQTSDILCCFFGESYLETDSSSEVDPVKIAAQLRQLGDHYDETVIQPLMRDVQRAAAGQAAVAFTKSVDYLCNLWVAQSPEVVPEKHLLKATMALSLYMKRNCPDLTTHIHDAVFYIVNNRLGSWIREQGGWERVSSLQE</sequence>
<evidence type="ECO:0000313" key="2">
    <source>
        <dbReference type="EMBL" id="KAF4093651.1"/>
    </source>
</evidence>
<dbReference type="GO" id="GO:0042981">
    <property type="term" value="P:regulation of apoptotic process"/>
    <property type="evidence" value="ECO:0007669"/>
    <property type="project" value="InterPro"/>
</dbReference>
<evidence type="ECO:0000313" key="3">
    <source>
        <dbReference type="Proteomes" id="UP000593565"/>
    </source>
</evidence>
<evidence type="ECO:0000256" key="1">
    <source>
        <dbReference type="ARBA" id="ARBA00022703"/>
    </source>
</evidence>
<keyword evidence="3" id="KW-1185">Reference proteome</keyword>
<comment type="caution">
    <text evidence="2">The sequence shown here is derived from an EMBL/GenBank/DDBJ whole genome shotgun (WGS) entry which is preliminary data.</text>
</comment>
<dbReference type="InterPro" id="IPR002475">
    <property type="entry name" value="Bcl2-like"/>
</dbReference>
<dbReference type="InterPro" id="IPR033543">
    <property type="entry name" value="BCL2L15"/>
</dbReference>
<dbReference type="PROSITE" id="PS50062">
    <property type="entry name" value="BCL2_FAMILY"/>
    <property type="match status" value="1"/>
</dbReference>
<proteinExistence type="predicted"/>
<keyword evidence="1" id="KW-0053">Apoptosis</keyword>
<dbReference type="AlphaFoldDB" id="A0A7J6BHQ5"/>
<evidence type="ECO:0008006" key="4">
    <source>
        <dbReference type="Google" id="ProtNLM"/>
    </source>
</evidence>